<name>A0ABZ2F4A9_METCP</name>
<evidence type="ECO:0000256" key="1">
    <source>
        <dbReference type="SAM" id="SignalP"/>
    </source>
</evidence>
<organism evidence="2 3">
    <name type="scientific">Methylococcus capsulatus</name>
    <dbReference type="NCBI Taxonomy" id="414"/>
    <lineage>
        <taxon>Bacteria</taxon>
        <taxon>Pseudomonadati</taxon>
        <taxon>Pseudomonadota</taxon>
        <taxon>Gammaproteobacteria</taxon>
        <taxon>Methylococcales</taxon>
        <taxon>Methylococcaceae</taxon>
        <taxon>Methylococcus</taxon>
    </lineage>
</organism>
<evidence type="ECO:0000313" key="3">
    <source>
        <dbReference type="Proteomes" id="UP001359308"/>
    </source>
</evidence>
<gene>
    <name evidence="2" type="ORF">N4J17_16040</name>
</gene>
<evidence type="ECO:0000313" key="2">
    <source>
        <dbReference type="EMBL" id="WWF01956.1"/>
    </source>
</evidence>
<protein>
    <recommendedName>
        <fullName evidence="4">Lipoprotein</fullName>
    </recommendedName>
</protein>
<keyword evidence="1" id="KW-0732">Signal</keyword>
<feature type="chain" id="PRO_5047157045" description="Lipoprotein" evidence="1">
    <location>
        <begin position="20"/>
        <end position="129"/>
    </location>
</feature>
<dbReference type="Proteomes" id="UP001359308">
    <property type="component" value="Chromosome"/>
</dbReference>
<accession>A0ABZ2F4A9</accession>
<sequence>MTLRRLGILWLAARLAACASLEEKVQDTEQLLAAAGFKINYAQTAEQQANVKGMTQYKLVAHPKGDKVMYVYADANICRCIYVGDADAYARFQKLAVEKEIADEQRQAAETNLDATMNWGMWGPGLWWP</sequence>
<evidence type="ECO:0008006" key="4">
    <source>
        <dbReference type="Google" id="ProtNLM"/>
    </source>
</evidence>
<dbReference type="EMBL" id="CP104311">
    <property type="protein sequence ID" value="WWF01956.1"/>
    <property type="molecule type" value="Genomic_DNA"/>
</dbReference>
<reference evidence="2 3" key="1">
    <citation type="submission" date="2022-09" db="EMBL/GenBank/DDBJ databases">
        <authorList>
            <person name="Giprobiosintez L."/>
        </authorList>
    </citation>
    <scope>NUCLEOTIDE SEQUENCE [LARGE SCALE GENOMIC DNA]</scope>
    <source>
        <strain evidence="3">VKPM-B-12549 (GBS-15)</strain>
    </source>
</reference>
<proteinExistence type="predicted"/>
<feature type="signal peptide" evidence="1">
    <location>
        <begin position="1"/>
        <end position="19"/>
    </location>
</feature>
<keyword evidence="3" id="KW-1185">Reference proteome</keyword>
<dbReference type="RefSeq" id="WP_198322826.1">
    <property type="nucleotide sequence ID" value="NZ_CP104311.1"/>
</dbReference>